<name>A0A0A9F840_ARUDO</name>
<evidence type="ECO:0000313" key="1">
    <source>
        <dbReference type="EMBL" id="JAE06311.1"/>
    </source>
</evidence>
<organism evidence="1">
    <name type="scientific">Arundo donax</name>
    <name type="common">Giant reed</name>
    <name type="synonym">Donax arundinaceus</name>
    <dbReference type="NCBI Taxonomy" id="35708"/>
    <lineage>
        <taxon>Eukaryota</taxon>
        <taxon>Viridiplantae</taxon>
        <taxon>Streptophyta</taxon>
        <taxon>Embryophyta</taxon>
        <taxon>Tracheophyta</taxon>
        <taxon>Spermatophyta</taxon>
        <taxon>Magnoliopsida</taxon>
        <taxon>Liliopsida</taxon>
        <taxon>Poales</taxon>
        <taxon>Poaceae</taxon>
        <taxon>PACMAD clade</taxon>
        <taxon>Arundinoideae</taxon>
        <taxon>Arundineae</taxon>
        <taxon>Arundo</taxon>
    </lineage>
</organism>
<reference evidence="1" key="1">
    <citation type="submission" date="2014-09" db="EMBL/GenBank/DDBJ databases">
        <authorList>
            <person name="Magalhaes I.L.F."/>
            <person name="Oliveira U."/>
            <person name="Santos F.R."/>
            <person name="Vidigal T.H.D.A."/>
            <person name="Brescovit A.D."/>
            <person name="Santos A.J."/>
        </authorList>
    </citation>
    <scope>NUCLEOTIDE SEQUENCE</scope>
    <source>
        <tissue evidence="1">Shoot tissue taken approximately 20 cm above the soil surface</tissue>
    </source>
</reference>
<accession>A0A0A9F840</accession>
<dbReference type="EMBL" id="GBRH01191585">
    <property type="protein sequence ID" value="JAE06311.1"/>
    <property type="molecule type" value="Transcribed_RNA"/>
</dbReference>
<protein>
    <submittedName>
        <fullName evidence="1">Uncharacterized protein</fullName>
    </submittedName>
</protein>
<proteinExistence type="predicted"/>
<sequence length="8" mass="949">MILNKTTE</sequence>
<reference evidence="1" key="2">
    <citation type="journal article" date="2015" name="Data Brief">
        <title>Shoot transcriptome of the giant reed, Arundo donax.</title>
        <authorList>
            <person name="Barrero R.A."/>
            <person name="Guerrero F.D."/>
            <person name="Moolhuijzen P."/>
            <person name="Goolsby J.A."/>
            <person name="Tidwell J."/>
            <person name="Bellgard S.E."/>
            <person name="Bellgard M.I."/>
        </authorList>
    </citation>
    <scope>NUCLEOTIDE SEQUENCE</scope>
    <source>
        <tissue evidence="1">Shoot tissue taken approximately 20 cm above the soil surface</tissue>
    </source>
</reference>